<proteinExistence type="predicted"/>
<dbReference type="PANTHER" id="PTHR33376:SF5">
    <property type="entry name" value="EXTRACYTOPLASMIC SOLUTE RECEPTOR PROTEIN"/>
    <property type="match status" value="1"/>
</dbReference>
<organism evidence="2">
    <name type="scientific">marine metagenome</name>
    <dbReference type="NCBI Taxonomy" id="408172"/>
    <lineage>
        <taxon>unclassified sequences</taxon>
        <taxon>metagenomes</taxon>
        <taxon>ecological metagenomes</taxon>
    </lineage>
</organism>
<gene>
    <name evidence="2" type="ORF">METZ01_LOCUS276501</name>
</gene>
<dbReference type="PANTHER" id="PTHR33376">
    <property type="match status" value="1"/>
</dbReference>
<dbReference type="InterPro" id="IPR038404">
    <property type="entry name" value="TRAP_DctP_sf"/>
</dbReference>
<dbReference type="Gene3D" id="3.40.190.170">
    <property type="entry name" value="Bacterial extracellular solute-binding protein, family 7"/>
    <property type="match status" value="1"/>
</dbReference>
<dbReference type="InterPro" id="IPR018389">
    <property type="entry name" value="DctP_fam"/>
</dbReference>
<protein>
    <recommendedName>
        <fullName evidence="3">ABC transporter substrate-binding protein</fullName>
    </recommendedName>
</protein>
<sequence>MKRRDLILGAGAMGLAAPAKTKAANKETFKWKMVTTWPPNFPGLGTGAMRMAKSIEKASSGRLKIKVFGGGELVPPFEVFDYVSGGGAEMGHGAAYYWRGKSAASQIFTALPFGLNAMELNGWFYYGGGLELYRDLYEPFNLHPFPAGNSGCQMGGWFKKEIKSAADLQGLKMRIPGLGGEILRRAGGTPVSLPGGEIFTALQTGTVDAAEWIGPYNDLTFGFHNAAKYYYYPGWHE</sequence>
<evidence type="ECO:0008006" key="3">
    <source>
        <dbReference type="Google" id="ProtNLM"/>
    </source>
</evidence>
<evidence type="ECO:0000256" key="1">
    <source>
        <dbReference type="ARBA" id="ARBA00022729"/>
    </source>
</evidence>
<feature type="non-terminal residue" evidence="2">
    <location>
        <position position="237"/>
    </location>
</feature>
<evidence type="ECO:0000313" key="2">
    <source>
        <dbReference type="EMBL" id="SVC23647.1"/>
    </source>
</evidence>
<name>A0A382KL33_9ZZZZ</name>
<keyword evidence="1" id="KW-0732">Signal</keyword>
<dbReference type="Pfam" id="PF03480">
    <property type="entry name" value="DctP"/>
    <property type="match status" value="1"/>
</dbReference>
<dbReference type="CDD" id="cd13604">
    <property type="entry name" value="PBP2_TRAP_ketoacid_lactate_like"/>
    <property type="match status" value="1"/>
</dbReference>
<reference evidence="2" key="1">
    <citation type="submission" date="2018-05" db="EMBL/GenBank/DDBJ databases">
        <authorList>
            <person name="Lanie J.A."/>
            <person name="Ng W.-L."/>
            <person name="Kazmierczak K.M."/>
            <person name="Andrzejewski T.M."/>
            <person name="Davidsen T.M."/>
            <person name="Wayne K.J."/>
            <person name="Tettelin H."/>
            <person name="Glass J.I."/>
            <person name="Rusch D."/>
            <person name="Podicherti R."/>
            <person name="Tsui H.-C.T."/>
            <person name="Winkler M.E."/>
        </authorList>
    </citation>
    <scope>NUCLEOTIDE SEQUENCE</scope>
</reference>
<dbReference type="AlphaFoldDB" id="A0A382KL33"/>
<accession>A0A382KL33</accession>
<dbReference type="EMBL" id="UINC01080580">
    <property type="protein sequence ID" value="SVC23647.1"/>
    <property type="molecule type" value="Genomic_DNA"/>
</dbReference>
<dbReference type="GO" id="GO:0055085">
    <property type="term" value="P:transmembrane transport"/>
    <property type="evidence" value="ECO:0007669"/>
    <property type="project" value="InterPro"/>
</dbReference>